<comment type="caution">
    <text evidence="3">The sequence shown here is derived from an EMBL/GenBank/DDBJ whole genome shotgun (WGS) entry which is preliminary data.</text>
</comment>
<dbReference type="PANTHER" id="PTHR47558:SF1">
    <property type="entry name" value="HISTONE DEACETYLASE HOS3"/>
    <property type="match status" value="1"/>
</dbReference>
<name>A0A8H4FIL9_COLGL</name>
<reference evidence="3" key="1">
    <citation type="journal article" date="2020" name="Phytopathology">
        <title>Genome sequence and comparative analysis of Colletotrichum gloeosporioides isolated from Liriodendron leaves.</title>
        <authorList>
            <person name="Fu F.F."/>
            <person name="Hao Z."/>
            <person name="Wang P."/>
            <person name="Lu Y."/>
            <person name="Xue L.J."/>
            <person name="Wei G."/>
            <person name="Tian Y."/>
            <person name="Baishi H."/>
            <person name="Xu H."/>
            <person name="Shi J."/>
            <person name="Cheng T."/>
            <person name="Wang G."/>
            <person name="Yi Y."/>
            <person name="Chen J."/>
        </authorList>
    </citation>
    <scope>NUCLEOTIDE SEQUENCE</scope>
    <source>
        <strain evidence="3">Lc1</strain>
    </source>
</reference>
<feature type="compositionally biased region" description="Polar residues" evidence="1">
    <location>
        <begin position="1208"/>
        <end position="1220"/>
    </location>
</feature>
<dbReference type="GO" id="GO:0005634">
    <property type="term" value="C:nucleus"/>
    <property type="evidence" value="ECO:0007669"/>
    <property type="project" value="TreeGrafter"/>
</dbReference>
<dbReference type="FunFam" id="3.40.800.20:FF:000011">
    <property type="entry name" value="Histone deacetylase HOS3"/>
    <property type="match status" value="1"/>
</dbReference>
<feature type="compositionally biased region" description="Pro residues" evidence="1">
    <location>
        <begin position="930"/>
        <end position="945"/>
    </location>
</feature>
<dbReference type="CDD" id="cd09998">
    <property type="entry name" value="HDAC_Hos3"/>
    <property type="match status" value="1"/>
</dbReference>
<reference evidence="3" key="2">
    <citation type="submission" date="2020-03" db="EMBL/GenBank/DDBJ databases">
        <authorList>
            <person name="Fu F.-F."/>
            <person name="Chen J."/>
        </authorList>
    </citation>
    <scope>NUCLEOTIDE SEQUENCE</scope>
    <source>
        <strain evidence="3">Lc1</strain>
    </source>
</reference>
<protein>
    <submittedName>
        <fullName evidence="3">Histone deacetylase HOS3</fullName>
    </submittedName>
</protein>
<feature type="domain" description="Histone deacetylase" evidence="2">
    <location>
        <begin position="254"/>
        <end position="580"/>
    </location>
</feature>
<dbReference type="InterPro" id="IPR023696">
    <property type="entry name" value="Ureohydrolase_dom_sf"/>
</dbReference>
<feature type="region of interest" description="Disordered" evidence="1">
    <location>
        <begin position="717"/>
        <end position="961"/>
    </location>
</feature>
<proteinExistence type="predicted"/>
<dbReference type="PRINTS" id="PR01270">
    <property type="entry name" value="HDASUPER"/>
</dbReference>
<dbReference type="EMBL" id="WVTB01000055">
    <property type="protein sequence ID" value="KAF3803211.1"/>
    <property type="molecule type" value="Genomic_DNA"/>
</dbReference>
<accession>A0A8H4FIL9</accession>
<feature type="region of interest" description="Disordered" evidence="1">
    <location>
        <begin position="975"/>
        <end position="1019"/>
    </location>
</feature>
<feature type="compositionally biased region" description="Pro residues" evidence="1">
    <location>
        <begin position="748"/>
        <end position="757"/>
    </location>
</feature>
<evidence type="ECO:0000313" key="4">
    <source>
        <dbReference type="Proteomes" id="UP000613401"/>
    </source>
</evidence>
<feature type="region of interest" description="Disordered" evidence="1">
    <location>
        <begin position="1"/>
        <end position="141"/>
    </location>
</feature>
<evidence type="ECO:0000259" key="2">
    <source>
        <dbReference type="Pfam" id="PF00850"/>
    </source>
</evidence>
<feature type="compositionally biased region" description="Basic and acidic residues" evidence="1">
    <location>
        <begin position="1302"/>
        <end position="1314"/>
    </location>
</feature>
<organism evidence="3 4">
    <name type="scientific">Colletotrichum gloeosporioides</name>
    <name type="common">Anthracnose fungus</name>
    <name type="synonym">Glomerella cingulata</name>
    <dbReference type="NCBI Taxonomy" id="474922"/>
    <lineage>
        <taxon>Eukaryota</taxon>
        <taxon>Fungi</taxon>
        <taxon>Dikarya</taxon>
        <taxon>Ascomycota</taxon>
        <taxon>Pezizomycotina</taxon>
        <taxon>Sordariomycetes</taxon>
        <taxon>Hypocreomycetidae</taxon>
        <taxon>Glomerellales</taxon>
        <taxon>Glomerellaceae</taxon>
        <taxon>Colletotrichum</taxon>
        <taxon>Colletotrichum gloeosporioides species complex</taxon>
    </lineage>
</organism>
<feature type="compositionally biased region" description="Low complexity" evidence="1">
    <location>
        <begin position="1279"/>
        <end position="1296"/>
    </location>
</feature>
<dbReference type="InterPro" id="IPR000286">
    <property type="entry name" value="HDACs"/>
</dbReference>
<dbReference type="InterPro" id="IPR053244">
    <property type="entry name" value="HDAC_HD_type_1"/>
</dbReference>
<feature type="compositionally biased region" description="Polar residues" evidence="1">
    <location>
        <begin position="848"/>
        <end position="898"/>
    </location>
</feature>
<feature type="compositionally biased region" description="Polar residues" evidence="1">
    <location>
        <begin position="29"/>
        <end position="50"/>
    </location>
</feature>
<dbReference type="PANTHER" id="PTHR47558">
    <property type="entry name" value="HISTONE DEACETYLASE HOS3"/>
    <property type="match status" value="1"/>
</dbReference>
<keyword evidence="4" id="KW-1185">Reference proteome</keyword>
<feature type="compositionally biased region" description="Low complexity" evidence="1">
    <location>
        <begin position="69"/>
        <end position="86"/>
    </location>
</feature>
<dbReference type="GO" id="GO:0010468">
    <property type="term" value="P:regulation of gene expression"/>
    <property type="evidence" value="ECO:0007669"/>
    <property type="project" value="UniProtKB-ARBA"/>
</dbReference>
<feature type="compositionally biased region" description="Polar residues" evidence="1">
    <location>
        <begin position="87"/>
        <end position="115"/>
    </location>
</feature>
<dbReference type="Pfam" id="PF00850">
    <property type="entry name" value="Hist_deacetyl"/>
    <property type="match status" value="1"/>
</dbReference>
<evidence type="ECO:0000313" key="3">
    <source>
        <dbReference type="EMBL" id="KAF3803211.1"/>
    </source>
</evidence>
<feature type="compositionally biased region" description="Low complexity" evidence="1">
    <location>
        <begin position="982"/>
        <end position="1010"/>
    </location>
</feature>
<dbReference type="InterPro" id="IPR037138">
    <property type="entry name" value="His_deacetylse_dom_sf"/>
</dbReference>
<dbReference type="GO" id="GO:0004407">
    <property type="term" value="F:histone deacetylase activity"/>
    <property type="evidence" value="ECO:0007669"/>
    <property type="project" value="TreeGrafter"/>
</dbReference>
<gene>
    <name evidence="3" type="ORF">GCG54_00013317</name>
</gene>
<dbReference type="GeneID" id="69020433"/>
<feature type="region of interest" description="Disordered" evidence="1">
    <location>
        <begin position="1078"/>
        <end position="1328"/>
    </location>
</feature>
<dbReference type="RefSeq" id="XP_045262370.1">
    <property type="nucleotide sequence ID" value="XM_045413174.1"/>
</dbReference>
<sequence>MASPYNRAPSRRQSTLNTPPDAEKDLSHSLRQLSLSTGSPVANSPRTPSALSPMRPAVNRASPAPSPRMPSRSPSLARELSRSRSSTPTLPQRSATPTLQRKSSTSSLHSVSGRRTSMAHASSPVAKSPLRTSPPEYIKPPPTANTIARDYFKTELATHHSPLSTLGTETVVILHDACYGHRFSRPKTSKAALSTIVERPERIKAGVLGVAMAYVRLGERHCDGSYPLHPSLDPSVIPNIPFRIYKTERRLSLNSPAVTNVHGTKWMEELKTMCEVAEAKLSMGGKELQRPEMNRGADGPPAKFHEGDLYLCAESQEAFEGALGAVCEAVDRVFTSGPRRAFVAVRPPGHHCSASYPSGFCWVNNVHVGIMHAILNHGLTHAAIIDFDLHHGDGSQAIAWAHNSRGVNMAKNAAAWKKASIGYFSLHDINSYPCEMGDEEKVKNASLCIDNAHGQNMWNVHLGSWDSPDEFWELYETKYSIILEKTRSYLKTQSARVRALNLPPKAAIFFSAGFDASEWETKGMQRHNVNVPTEFYARIAQDVVKLATEEGLSVEGRVISVLEGGYSDRALYSGIFSHLSGLSGDQTAGEQSRGRSSLGYEMGQRIGAIREGQPMATESSFPSLHPYNPSWWAASELDELEVAMGNRPASPKMIRQVTPGNYSTPTAASIGKAVDPTRLRRMASGHGMVYSRPPTPPPPDVHWTIAAHELSRLLIPSDRQVDSCKPEDLNAEATRARRDRQSILNPDLVPPAPPAPVPSESRPTSRMSLRERKPVTYTEEDDKGKNRRRTVAGSAAISSDKANARGIPSEANGAAKRPGRRLSAASSVVSTATAAPYENNGGLYRPDTSMSVRPDTSMTMRPETSMTMRPDTSMTIRPETSMTIRPESSMSVRTTAGPSLNVKKTRAPAAKKEAPKTTRTVKKPAVPAKTTPPQPGQPSQPPQPKATPAAASEDDMDKLTAGMKKIKINLITKTQKEERAKAAQAAQAAQTAQAARAAEAQATQPEQTTAVTPSAAEVPSVDVPFVEASVEAPSIETPSGETPSAEAPFVEAPSVDALSSETPPITQEPLVLNEPTVVEEQQPVTPPPVNTPPYEFQEPIITPPQEEAPVVLPGNEPLATPPMEAVPSERDYMSSPDPLAPTPKPKTIIEQASATVSDPLQVELPASSPVVSPGVQTPSGSDVFINYQPEGPEPVTMTPQEPLKWLPPNTNTPVKSSPAKSPSRVPPAKKSPTKPSPAKLSPPRASSSKAPLAKMKRADLPVFTSKSTIPFAQPKKNGPPAAKSSGVKSSGVKPPGIKSPVVKKEPAVKSEAGESAKSIWEIPETPQK</sequence>
<feature type="compositionally biased region" description="Basic and acidic residues" evidence="1">
    <location>
        <begin position="719"/>
        <end position="741"/>
    </location>
</feature>
<dbReference type="InterPro" id="IPR023801">
    <property type="entry name" value="His_deacetylse_dom"/>
</dbReference>
<dbReference type="SUPFAM" id="SSF52768">
    <property type="entry name" value="Arginase/deacetylase"/>
    <property type="match status" value="1"/>
</dbReference>
<dbReference type="Gene3D" id="3.40.800.20">
    <property type="entry name" value="Histone deacetylase domain"/>
    <property type="match status" value="1"/>
</dbReference>
<evidence type="ECO:0000256" key="1">
    <source>
        <dbReference type="SAM" id="MobiDB-lite"/>
    </source>
</evidence>
<feature type="compositionally biased region" description="Low complexity" evidence="1">
    <location>
        <begin position="823"/>
        <end position="835"/>
    </location>
</feature>
<dbReference type="Proteomes" id="UP000613401">
    <property type="component" value="Unassembled WGS sequence"/>
</dbReference>